<sequence length="131" mass="14935">MNSRSVLSKIYRRVASCLRYGIRVILRPYWASHFLAHNTAALTIYVDLEHCRCNAGYPPASSPTRRSTGSSFTTWTPFLDPDFNINIQRCLSPESWFPCAGNCKMPAQRENAHVRVKTIKGRMMTVSRVKP</sequence>
<dbReference type="HOGENOM" id="CLU_1928863_0_0_1"/>
<dbReference type="EMBL" id="GL945429">
    <property type="protein sequence ID" value="EGO29799.1"/>
    <property type="molecule type" value="Genomic_DNA"/>
</dbReference>
<dbReference type="RefSeq" id="XP_007314041.1">
    <property type="nucleotide sequence ID" value="XM_007313979.1"/>
</dbReference>
<evidence type="ECO:0000313" key="1">
    <source>
        <dbReference type="EMBL" id="EGO29799.1"/>
    </source>
</evidence>
<dbReference type="Proteomes" id="UP000008064">
    <property type="component" value="Unassembled WGS sequence"/>
</dbReference>
<reference evidence="1" key="1">
    <citation type="submission" date="2011-04" db="EMBL/GenBank/DDBJ databases">
        <title>Evolution of plant cell wall degrading machinery underlies the functional diversity of forest fungi.</title>
        <authorList>
            <consortium name="US DOE Joint Genome Institute (JGI-PGF)"/>
            <person name="Eastwood D.C."/>
            <person name="Floudas D."/>
            <person name="Binder M."/>
            <person name="Majcherczyk A."/>
            <person name="Schneider P."/>
            <person name="Aerts A."/>
            <person name="Asiegbu F.O."/>
            <person name="Baker S.E."/>
            <person name="Barry K."/>
            <person name="Bendiksby M."/>
            <person name="Blumentritt M."/>
            <person name="Coutinho P.M."/>
            <person name="Cullen D."/>
            <person name="Cullen D."/>
            <person name="Gathman A."/>
            <person name="Goodell B."/>
            <person name="Henrissat B."/>
            <person name="Ihrmark K."/>
            <person name="Kauserud H."/>
            <person name="Kohler A."/>
            <person name="LaButti K."/>
            <person name="Lapidus A."/>
            <person name="Lavin J.L."/>
            <person name="Lee Y.-H."/>
            <person name="Lindquist E."/>
            <person name="Lilly W."/>
            <person name="Lucas S."/>
            <person name="Morin E."/>
            <person name="Murat C."/>
            <person name="Oguiza J.A."/>
            <person name="Park J."/>
            <person name="Pisabarro A.G."/>
            <person name="Riley R."/>
            <person name="Rosling A."/>
            <person name="Salamov A."/>
            <person name="Schmidt O."/>
            <person name="Schmutz J."/>
            <person name="Skrede I."/>
            <person name="Stenlid J."/>
            <person name="Wiebenga A."/>
            <person name="Xie X."/>
            <person name="Kues U."/>
            <person name="Hibbett D.S."/>
            <person name="Hoffmeister D."/>
            <person name="Hogberg N."/>
            <person name="Martin F."/>
            <person name="Grigoriev I.V."/>
            <person name="Watkinson S.C."/>
        </authorList>
    </citation>
    <scope>NUCLEOTIDE SEQUENCE</scope>
    <source>
        <strain evidence="1">S7.9</strain>
    </source>
</reference>
<gene>
    <name evidence="1" type="ORF">SERLADRAFT_458082</name>
</gene>
<dbReference type="AlphaFoldDB" id="F8NIN7"/>
<organism>
    <name type="scientific">Serpula lacrymans var. lacrymans (strain S7.9)</name>
    <name type="common">Dry rot fungus</name>
    <dbReference type="NCBI Taxonomy" id="578457"/>
    <lineage>
        <taxon>Eukaryota</taxon>
        <taxon>Fungi</taxon>
        <taxon>Dikarya</taxon>
        <taxon>Basidiomycota</taxon>
        <taxon>Agaricomycotina</taxon>
        <taxon>Agaricomycetes</taxon>
        <taxon>Agaricomycetidae</taxon>
        <taxon>Boletales</taxon>
        <taxon>Coniophorineae</taxon>
        <taxon>Serpulaceae</taxon>
        <taxon>Serpula</taxon>
    </lineage>
</organism>
<dbReference type="GeneID" id="18817642"/>
<name>F8NIN7_SERL9</name>
<proteinExistence type="predicted"/>
<protein>
    <submittedName>
        <fullName evidence="1">Uncharacterized protein</fullName>
    </submittedName>
</protein>
<dbReference type="KEGG" id="sla:SERLADRAFT_458082"/>
<accession>F8NIN7</accession>